<evidence type="ECO:0000313" key="2">
    <source>
        <dbReference type="Proteomes" id="UP001255856"/>
    </source>
</evidence>
<reference evidence="1" key="1">
    <citation type="submission" date="2021-01" db="EMBL/GenBank/DDBJ databases">
        <authorList>
            <person name="Eckstrom K.M.E."/>
        </authorList>
    </citation>
    <scope>NUCLEOTIDE SEQUENCE</scope>
    <source>
        <strain evidence="1">UVCC 0001</strain>
    </source>
</reference>
<dbReference type="EMBL" id="JASFZW010000001">
    <property type="protein sequence ID" value="KAK2080607.1"/>
    <property type="molecule type" value="Genomic_DNA"/>
</dbReference>
<organism evidence="1 2">
    <name type="scientific">Prototheca wickerhamii</name>
    <dbReference type="NCBI Taxonomy" id="3111"/>
    <lineage>
        <taxon>Eukaryota</taxon>
        <taxon>Viridiplantae</taxon>
        <taxon>Chlorophyta</taxon>
        <taxon>core chlorophytes</taxon>
        <taxon>Trebouxiophyceae</taxon>
        <taxon>Chlorellales</taxon>
        <taxon>Chlorellaceae</taxon>
        <taxon>Prototheca</taxon>
    </lineage>
</organism>
<protein>
    <submittedName>
        <fullName evidence="1">Uncharacterized protein</fullName>
    </submittedName>
</protein>
<comment type="caution">
    <text evidence="1">The sequence shown here is derived from an EMBL/GenBank/DDBJ whole genome shotgun (WGS) entry which is preliminary data.</text>
</comment>
<dbReference type="AlphaFoldDB" id="A0AAD9IPX4"/>
<evidence type="ECO:0000313" key="1">
    <source>
        <dbReference type="EMBL" id="KAK2080607.1"/>
    </source>
</evidence>
<accession>A0AAD9IPX4</accession>
<name>A0AAD9IPX4_PROWI</name>
<proteinExistence type="predicted"/>
<sequence length="97" mass="10533">MACEGGRAGRGAPSLVAISLDWLATNINLVSGLDFVPEDLVVSLFQGRLTPRVLDKFLASGHPAIAELVDKLRIRNWTPPLIVNDGRGFLGDKSHLW</sequence>
<gene>
    <name evidence="1" type="ORF">QBZ16_000461</name>
</gene>
<dbReference type="Proteomes" id="UP001255856">
    <property type="component" value="Unassembled WGS sequence"/>
</dbReference>
<keyword evidence="2" id="KW-1185">Reference proteome</keyword>